<dbReference type="AlphaFoldDB" id="A0A8J6PEI5"/>
<comment type="caution">
    <text evidence="1">The sequence shown here is derived from an EMBL/GenBank/DDBJ whole genome shotgun (WGS) entry which is preliminary data.</text>
</comment>
<name>A0A8J6PEI5_9FLAO</name>
<reference evidence="1" key="1">
    <citation type="submission" date="2020-09" db="EMBL/GenBank/DDBJ databases">
        <title>Taishania pollutisoli gen. nov., sp. nov., Isolated from Tetrabromobisphenol A-Contaminated Soil.</title>
        <authorList>
            <person name="Chen Q."/>
        </authorList>
    </citation>
    <scope>NUCLEOTIDE SEQUENCE</scope>
    <source>
        <strain evidence="1">CZZ-1</strain>
    </source>
</reference>
<organism evidence="1 2">
    <name type="scientific">Taishania pollutisoli</name>
    <dbReference type="NCBI Taxonomy" id="2766479"/>
    <lineage>
        <taxon>Bacteria</taxon>
        <taxon>Pseudomonadati</taxon>
        <taxon>Bacteroidota</taxon>
        <taxon>Flavobacteriia</taxon>
        <taxon>Flavobacteriales</taxon>
        <taxon>Crocinitomicaceae</taxon>
        <taxon>Taishania</taxon>
    </lineage>
</organism>
<protein>
    <submittedName>
        <fullName evidence="1">Uncharacterized protein</fullName>
    </submittedName>
</protein>
<dbReference type="Proteomes" id="UP000652681">
    <property type="component" value="Unassembled WGS sequence"/>
</dbReference>
<gene>
    <name evidence="1" type="ORF">H9Y05_08620</name>
</gene>
<dbReference type="EMBL" id="JACVEL010000004">
    <property type="protein sequence ID" value="MBC9812530.1"/>
    <property type="molecule type" value="Genomic_DNA"/>
</dbReference>
<evidence type="ECO:0000313" key="1">
    <source>
        <dbReference type="EMBL" id="MBC9812530.1"/>
    </source>
</evidence>
<keyword evidence="2" id="KW-1185">Reference proteome</keyword>
<proteinExistence type="predicted"/>
<dbReference type="PROSITE" id="PS51257">
    <property type="entry name" value="PROKAR_LIPOPROTEIN"/>
    <property type="match status" value="1"/>
</dbReference>
<dbReference type="RefSeq" id="WP_163489913.1">
    <property type="nucleotide sequence ID" value="NZ_JACVEL010000004.1"/>
</dbReference>
<accession>A0A8J6PEI5</accession>
<evidence type="ECO:0000313" key="2">
    <source>
        <dbReference type="Proteomes" id="UP000652681"/>
    </source>
</evidence>
<sequence length="223" mass="25428">MKKWLILSLSFCTFILTGCIEIIDDLSLNSDGSGSFKYSINLSSSKVKINSILALDSLDGRPVPSKDEIKQKISDFKSKLAQQEGIKNILIEEDFTNYIFKLSCDFDNVTLLQEGIKKTINGITKHQKNEMDEYQWISWTNNTLSRSIPKIAVDQANKLKADDMELLKQGTYTCITRFDREIEKFDNESAILAKNKQAVMLRLNTHALIKNVDLMGNKIYLMD</sequence>